<keyword evidence="2" id="KW-1185">Reference proteome</keyword>
<dbReference type="Proteomes" id="UP000789920">
    <property type="component" value="Unassembled WGS sequence"/>
</dbReference>
<organism evidence="1 2">
    <name type="scientific">Racocetra persica</name>
    <dbReference type="NCBI Taxonomy" id="160502"/>
    <lineage>
        <taxon>Eukaryota</taxon>
        <taxon>Fungi</taxon>
        <taxon>Fungi incertae sedis</taxon>
        <taxon>Mucoromycota</taxon>
        <taxon>Glomeromycotina</taxon>
        <taxon>Glomeromycetes</taxon>
        <taxon>Diversisporales</taxon>
        <taxon>Gigasporaceae</taxon>
        <taxon>Racocetra</taxon>
    </lineage>
</organism>
<evidence type="ECO:0000313" key="1">
    <source>
        <dbReference type="EMBL" id="CAG8753282.1"/>
    </source>
</evidence>
<gene>
    <name evidence="1" type="ORF">RPERSI_LOCUS14415</name>
</gene>
<comment type="caution">
    <text evidence="1">The sequence shown here is derived from an EMBL/GenBank/DDBJ whole genome shotgun (WGS) entry which is preliminary data.</text>
</comment>
<evidence type="ECO:0000313" key="2">
    <source>
        <dbReference type="Proteomes" id="UP000789920"/>
    </source>
</evidence>
<dbReference type="EMBL" id="CAJVQC010033202">
    <property type="protein sequence ID" value="CAG8753282.1"/>
    <property type="molecule type" value="Genomic_DNA"/>
</dbReference>
<protein>
    <submittedName>
        <fullName evidence="1">9208_t:CDS:1</fullName>
    </submittedName>
</protein>
<name>A0ACA9QHP7_9GLOM</name>
<accession>A0ACA9QHP7</accession>
<feature type="non-terminal residue" evidence="1">
    <location>
        <position position="1"/>
    </location>
</feature>
<sequence length="66" mass="7667">ENSNLEEWRSREMDNYSGFEKDIYVEIKILNKLRRVCADSRAVVSREKAVSERADSDSRADSRASK</sequence>
<proteinExistence type="predicted"/>
<reference evidence="1" key="1">
    <citation type="submission" date="2021-06" db="EMBL/GenBank/DDBJ databases">
        <authorList>
            <person name="Kallberg Y."/>
            <person name="Tangrot J."/>
            <person name="Rosling A."/>
        </authorList>
    </citation>
    <scope>NUCLEOTIDE SEQUENCE</scope>
    <source>
        <strain evidence="1">MA461A</strain>
    </source>
</reference>